<dbReference type="EMBL" id="DS270474">
    <property type="protein sequence ID" value="EFO94273.1"/>
    <property type="molecule type" value="Genomic_DNA"/>
</dbReference>
<evidence type="ECO:0000313" key="3">
    <source>
        <dbReference type="Proteomes" id="UP000008281"/>
    </source>
</evidence>
<gene>
    <name evidence="2" type="ORF">CRE_13223</name>
</gene>
<sequence length="138" mass="15650">MSNLKEEDVQDEEMIRQRTLNMRKRVEEIMRNGATLVRESNGLPKAGADFELYNSFPTFNAFMKRSEERLNSLMGKVTNSIGCAMRVPDVGASVEHYTECVIEAQDNIAERVATLHEALKKAEKDEIVKVPEFITKAV</sequence>
<feature type="domain" description="Exosome-associated factor Rrp6 N-terminal" evidence="1">
    <location>
        <begin position="36"/>
        <end position="116"/>
    </location>
</feature>
<dbReference type="HOGENOM" id="CLU_1870226_0_0_1"/>
<dbReference type="Proteomes" id="UP000008281">
    <property type="component" value="Unassembled WGS sequence"/>
</dbReference>
<accession>E3NUA6</accession>
<evidence type="ECO:0000259" key="1">
    <source>
        <dbReference type="Pfam" id="PF08066"/>
    </source>
</evidence>
<dbReference type="Pfam" id="PF08066">
    <property type="entry name" value="PMC2NT"/>
    <property type="match status" value="1"/>
</dbReference>
<dbReference type="GO" id="GO:0000176">
    <property type="term" value="C:nuclear exosome (RNase complex)"/>
    <property type="evidence" value="ECO:0007669"/>
    <property type="project" value="InterPro"/>
</dbReference>
<dbReference type="STRING" id="31234.E3NUA6"/>
<organism evidence="3">
    <name type="scientific">Caenorhabditis remanei</name>
    <name type="common">Caenorhabditis vulgaris</name>
    <dbReference type="NCBI Taxonomy" id="31234"/>
    <lineage>
        <taxon>Eukaryota</taxon>
        <taxon>Metazoa</taxon>
        <taxon>Ecdysozoa</taxon>
        <taxon>Nematoda</taxon>
        <taxon>Chromadorea</taxon>
        <taxon>Rhabditida</taxon>
        <taxon>Rhabditina</taxon>
        <taxon>Rhabditomorpha</taxon>
        <taxon>Rhabditoidea</taxon>
        <taxon>Rhabditidae</taxon>
        <taxon>Peloderinae</taxon>
        <taxon>Caenorhabditis</taxon>
    </lineage>
</organism>
<reference evidence="2" key="1">
    <citation type="submission" date="2007-07" db="EMBL/GenBank/DDBJ databases">
        <title>PCAP assembly of the Caenorhabditis remanei genome.</title>
        <authorList>
            <consortium name="The Caenorhabditis remanei Sequencing Consortium"/>
            <person name="Wilson R.K."/>
        </authorList>
    </citation>
    <scope>NUCLEOTIDE SEQUENCE [LARGE SCALE GENOMIC DNA]</scope>
    <source>
        <strain evidence="2">PB4641</strain>
    </source>
</reference>
<keyword evidence="3" id="KW-1185">Reference proteome</keyword>
<dbReference type="InParanoid" id="E3NUA6"/>
<dbReference type="AlphaFoldDB" id="E3NUA6"/>
<protein>
    <recommendedName>
        <fullName evidence="1">Exosome-associated factor Rrp6 N-terminal domain-containing protein</fullName>
    </recommendedName>
</protein>
<name>E3NUA6_CAERE</name>
<dbReference type="InterPro" id="IPR012588">
    <property type="entry name" value="Exosome-assoc_fac_Rrp6_N"/>
</dbReference>
<feature type="non-terminal residue" evidence="2">
    <location>
        <position position="138"/>
    </location>
</feature>
<dbReference type="GO" id="GO:0006396">
    <property type="term" value="P:RNA processing"/>
    <property type="evidence" value="ECO:0007669"/>
    <property type="project" value="InterPro"/>
</dbReference>
<dbReference type="eggNOG" id="KOG2206">
    <property type="taxonomic scope" value="Eukaryota"/>
</dbReference>
<evidence type="ECO:0000313" key="2">
    <source>
        <dbReference type="EMBL" id="EFO94273.1"/>
    </source>
</evidence>
<proteinExistence type="predicted"/>
<dbReference type="OrthoDB" id="2250022at2759"/>